<name>A0A9W7XZ55_9FUNG</name>
<dbReference type="AlphaFoldDB" id="A0A9W7XZ55"/>
<feature type="compositionally biased region" description="Acidic residues" evidence="1">
    <location>
        <begin position="537"/>
        <end position="552"/>
    </location>
</feature>
<sequence length="576" mass="62524">MATALGTGDELDGSTSDSRSSHSLSLSLPLSPGSQHRGPASIDLEESGREAIDVAVVSLARYTFADPALAVLGPSPIEPPIDHQSRLLGIDQPPLASVGVHRISSTTSGIYEDDGLIAEFTEDRCNRQLSQLARRLLLPDSYVEACFDFHQFLDINAAMLDVESVQRNVFKCLKICARLSKLHGYSIQLMWQIIQHAHRLIERFSPERAHTIDLWHVKMTNRIRLMAITPASDGSAPPRLPTVPPRELLQAQAREKLLPLPEINVAALNDTMFNRAAGVSSAAYYIGNSFAQQRQPAIGLLQGPDAASGDSDELAGGGQAEGPNGSGGGEEDSGAEQLASMRETELAIIQHQLNELEAMPPQSMGPMLRAALNLLVEMRFRLQLGLPRTAGTDVQLRQASGSEDAPAGHTDRSDTPTRAIARIGGPGALSSEAFGSAAENESRVIEYVLGQISTSRRRQAEMQAHVQRGSLGFGAPLYMLPHHAGMYFPGLGSDAATGFQRQLLLTQGGQRGARRRRSDSELSTTSANETGDVSSSGEEDDNDDDDDEEAYDSEYSQQSHHRQRSLNHVHRRVRRR</sequence>
<reference evidence="2" key="1">
    <citation type="submission" date="2022-07" db="EMBL/GenBank/DDBJ databases">
        <title>Phylogenomic reconstructions and comparative analyses of Kickxellomycotina fungi.</title>
        <authorList>
            <person name="Reynolds N.K."/>
            <person name="Stajich J.E."/>
            <person name="Barry K."/>
            <person name="Grigoriev I.V."/>
            <person name="Crous P."/>
            <person name="Smith M.E."/>
        </authorList>
    </citation>
    <scope>NUCLEOTIDE SEQUENCE</scope>
    <source>
        <strain evidence="2">NBRC 32514</strain>
    </source>
</reference>
<evidence type="ECO:0000256" key="1">
    <source>
        <dbReference type="SAM" id="MobiDB-lite"/>
    </source>
</evidence>
<protein>
    <submittedName>
        <fullName evidence="2">Uncharacterized protein</fullName>
    </submittedName>
</protein>
<feature type="compositionally biased region" description="Basic residues" evidence="1">
    <location>
        <begin position="559"/>
        <end position="576"/>
    </location>
</feature>
<proteinExistence type="predicted"/>
<accession>A0A9W7XZ55</accession>
<feature type="compositionally biased region" description="Low complexity" evidence="1">
    <location>
        <begin position="13"/>
        <end position="34"/>
    </location>
</feature>
<comment type="caution">
    <text evidence="2">The sequence shown here is derived from an EMBL/GenBank/DDBJ whole genome shotgun (WGS) entry which is preliminary data.</text>
</comment>
<dbReference type="Proteomes" id="UP001149813">
    <property type="component" value="Unassembled WGS sequence"/>
</dbReference>
<feature type="region of interest" description="Disordered" evidence="1">
    <location>
        <begin position="301"/>
        <end position="338"/>
    </location>
</feature>
<keyword evidence="3" id="KW-1185">Reference proteome</keyword>
<organism evidence="2 3">
    <name type="scientific">Coemansia erecta</name>
    <dbReference type="NCBI Taxonomy" id="147472"/>
    <lineage>
        <taxon>Eukaryota</taxon>
        <taxon>Fungi</taxon>
        <taxon>Fungi incertae sedis</taxon>
        <taxon>Zoopagomycota</taxon>
        <taxon>Kickxellomycotina</taxon>
        <taxon>Kickxellomycetes</taxon>
        <taxon>Kickxellales</taxon>
        <taxon>Kickxellaceae</taxon>
        <taxon>Coemansia</taxon>
    </lineage>
</organism>
<feature type="compositionally biased region" description="Polar residues" evidence="1">
    <location>
        <begin position="521"/>
        <end position="531"/>
    </location>
</feature>
<evidence type="ECO:0000313" key="3">
    <source>
        <dbReference type="Proteomes" id="UP001149813"/>
    </source>
</evidence>
<feature type="compositionally biased region" description="Gly residues" evidence="1">
    <location>
        <begin position="315"/>
        <end position="328"/>
    </location>
</feature>
<evidence type="ECO:0000313" key="2">
    <source>
        <dbReference type="EMBL" id="KAJ1721597.1"/>
    </source>
</evidence>
<feature type="region of interest" description="Disordered" evidence="1">
    <location>
        <begin position="506"/>
        <end position="576"/>
    </location>
</feature>
<feature type="region of interest" description="Disordered" evidence="1">
    <location>
        <begin position="395"/>
        <end position="418"/>
    </location>
</feature>
<gene>
    <name evidence="2" type="ORF">LPJ53_003908</name>
</gene>
<dbReference type="EMBL" id="JANBOJ010000161">
    <property type="protein sequence ID" value="KAJ1721597.1"/>
    <property type="molecule type" value="Genomic_DNA"/>
</dbReference>
<dbReference type="OrthoDB" id="5564507at2759"/>
<feature type="region of interest" description="Disordered" evidence="1">
    <location>
        <begin position="1"/>
        <end position="45"/>
    </location>
</feature>